<keyword evidence="2" id="KW-0175">Coiled coil</keyword>
<dbReference type="Gene3D" id="3.40.50.300">
    <property type="entry name" value="P-loop containing nucleotide triphosphate hydrolases"/>
    <property type="match status" value="1"/>
</dbReference>
<dbReference type="PANTHER" id="PTHR10039">
    <property type="entry name" value="AMELOGENIN"/>
    <property type="match status" value="1"/>
</dbReference>
<dbReference type="Pfam" id="PF17111">
    <property type="entry name" value="PigL_N"/>
    <property type="match status" value="1"/>
</dbReference>
<dbReference type="InterPro" id="IPR036770">
    <property type="entry name" value="Ankyrin_rpt-contain_sf"/>
</dbReference>
<dbReference type="Pfam" id="PF13637">
    <property type="entry name" value="Ank_4"/>
    <property type="match status" value="1"/>
</dbReference>
<evidence type="ECO:0000313" key="5">
    <source>
        <dbReference type="EMBL" id="KAH7130033.1"/>
    </source>
</evidence>
<dbReference type="Pfam" id="PF24883">
    <property type="entry name" value="NPHP3_N"/>
    <property type="match status" value="1"/>
</dbReference>
<evidence type="ECO:0000256" key="2">
    <source>
        <dbReference type="SAM" id="Coils"/>
    </source>
</evidence>
<dbReference type="AlphaFoldDB" id="A0A9P9E2U3"/>
<accession>A0A9P9E2U3</accession>
<protein>
    <recommendedName>
        <fullName evidence="7">Ankyrin repeat protein</fullName>
    </recommendedName>
</protein>
<feature type="coiled-coil region" evidence="2">
    <location>
        <begin position="25"/>
        <end position="52"/>
    </location>
</feature>
<comment type="caution">
    <text evidence="5">The sequence shown here is derived from an EMBL/GenBank/DDBJ whole genome shotgun (WGS) entry which is preliminary data.</text>
</comment>
<feature type="domain" description="Azaphilone pigments biosynthesis cluster protein L N-terminal" evidence="3">
    <location>
        <begin position="2"/>
        <end position="177"/>
    </location>
</feature>
<dbReference type="InterPro" id="IPR056884">
    <property type="entry name" value="NPHP3-like_N"/>
</dbReference>
<evidence type="ECO:0000259" key="4">
    <source>
        <dbReference type="Pfam" id="PF24883"/>
    </source>
</evidence>
<dbReference type="EMBL" id="JAGMWT010000004">
    <property type="protein sequence ID" value="KAH7130033.1"/>
    <property type="molecule type" value="Genomic_DNA"/>
</dbReference>
<dbReference type="OrthoDB" id="3944243at2759"/>
<keyword evidence="1" id="KW-0677">Repeat</keyword>
<dbReference type="SUPFAM" id="SSF52540">
    <property type="entry name" value="P-loop containing nucleoside triphosphate hydrolases"/>
    <property type="match status" value="1"/>
</dbReference>
<dbReference type="PANTHER" id="PTHR10039:SF15">
    <property type="entry name" value="NACHT DOMAIN-CONTAINING PROTEIN"/>
    <property type="match status" value="1"/>
</dbReference>
<dbReference type="SMART" id="SM00248">
    <property type="entry name" value="ANK"/>
    <property type="match status" value="4"/>
</dbReference>
<dbReference type="Gene3D" id="1.25.40.20">
    <property type="entry name" value="Ankyrin repeat-containing domain"/>
    <property type="match status" value="2"/>
</dbReference>
<feature type="domain" description="Nephrocystin 3-like N-terminal" evidence="4">
    <location>
        <begin position="210"/>
        <end position="372"/>
    </location>
</feature>
<evidence type="ECO:0008006" key="7">
    <source>
        <dbReference type="Google" id="ProtNLM"/>
    </source>
</evidence>
<evidence type="ECO:0000313" key="6">
    <source>
        <dbReference type="Proteomes" id="UP000700596"/>
    </source>
</evidence>
<dbReference type="SUPFAM" id="SSF48403">
    <property type="entry name" value="Ankyrin repeat"/>
    <property type="match status" value="1"/>
</dbReference>
<organism evidence="5 6">
    <name type="scientific">Dendryphion nanum</name>
    <dbReference type="NCBI Taxonomy" id="256645"/>
    <lineage>
        <taxon>Eukaryota</taxon>
        <taxon>Fungi</taxon>
        <taxon>Dikarya</taxon>
        <taxon>Ascomycota</taxon>
        <taxon>Pezizomycotina</taxon>
        <taxon>Dothideomycetes</taxon>
        <taxon>Pleosporomycetidae</taxon>
        <taxon>Pleosporales</taxon>
        <taxon>Torulaceae</taxon>
        <taxon>Dendryphion</taxon>
    </lineage>
</organism>
<dbReference type="InterPro" id="IPR031348">
    <property type="entry name" value="PigL_N"/>
</dbReference>
<evidence type="ECO:0000259" key="3">
    <source>
        <dbReference type="Pfam" id="PF17111"/>
    </source>
</evidence>
<reference evidence="5" key="1">
    <citation type="journal article" date="2021" name="Nat. Commun.">
        <title>Genetic determinants of endophytism in the Arabidopsis root mycobiome.</title>
        <authorList>
            <person name="Mesny F."/>
            <person name="Miyauchi S."/>
            <person name="Thiergart T."/>
            <person name="Pickel B."/>
            <person name="Atanasova L."/>
            <person name="Karlsson M."/>
            <person name="Huettel B."/>
            <person name="Barry K.W."/>
            <person name="Haridas S."/>
            <person name="Chen C."/>
            <person name="Bauer D."/>
            <person name="Andreopoulos W."/>
            <person name="Pangilinan J."/>
            <person name="LaButti K."/>
            <person name="Riley R."/>
            <person name="Lipzen A."/>
            <person name="Clum A."/>
            <person name="Drula E."/>
            <person name="Henrissat B."/>
            <person name="Kohler A."/>
            <person name="Grigoriev I.V."/>
            <person name="Martin F.M."/>
            <person name="Hacquard S."/>
        </authorList>
    </citation>
    <scope>NUCLEOTIDE SEQUENCE</scope>
    <source>
        <strain evidence="5">MPI-CAGE-CH-0243</strain>
    </source>
</reference>
<dbReference type="Proteomes" id="UP000700596">
    <property type="component" value="Unassembled WGS sequence"/>
</dbReference>
<dbReference type="Pfam" id="PF00023">
    <property type="entry name" value="Ank"/>
    <property type="match status" value="1"/>
</dbReference>
<proteinExistence type="predicted"/>
<dbReference type="InterPro" id="IPR002110">
    <property type="entry name" value="Ankyrin_rpt"/>
</dbReference>
<gene>
    <name evidence="5" type="ORF">B0J11DRAFT_482274</name>
</gene>
<name>A0A9P9E2U3_9PLEO</name>
<feature type="non-terminal residue" evidence="5">
    <location>
        <position position="1026"/>
    </location>
</feature>
<dbReference type="InterPro" id="IPR027417">
    <property type="entry name" value="P-loop_NTPase"/>
</dbReference>
<evidence type="ECO:0000256" key="1">
    <source>
        <dbReference type="ARBA" id="ARBA00022737"/>
    </source>
</evidence>
<keyword evidence="6" id="KW-1185">Reference proteome</keyword>
<sequence length="1026" mass="116965">MADPLSVAGSIAGLISLSDTIFRRLYRYIKDVKNAEKEVQQLKDEVSLLNGVLHNLRLVAEDLEADSNLVCTLRTDHVNACLATLYKLDEKLKKVDFSGRSKIHTTVQKIAWPFKTMNIKEFIDDINQHRANLTMALSADSMTALLKCLSKQEDISKLITDIDSRLRNREQIETRIALDAERQRVLDYFLVVNPHPNFKTSLRLRHATSGFWLTESDTFSQGLRSSGTHLWLSGIPGAGKTVLSSLVIQECMARTTSERPVGFFYCDYKSSDSHRLTNIIGALASQLALQNEKCFSLLKAYFDQLHPRNQLKQESDGEKLAILLREMSNILEDVRIIVDGVDECGDDAGKVSRTLKSIAFRHDTISLAIFSRDEVDIREEFEPPMCEHIEIAAHTKDVEHYVRTEIETRVEKKQLRLKSADLKDEIIKQLTSRANGMFRWVSCQLDHLCTLPNDAARRRALTQLPETLYETYDRILMRIPKDAVAQMTNALRWITYAELPLFIEQLVEIVSVNEGDEELNLEAIPDVYDILRCCGSLIRKDNGTLQLAHFTVQEFLEAIEHDHPRLHVFRMQKADSLILGRLTITYLCFGAFNHPPRTTEEEISELHERHPFSSQAFDLLLQFLCCFEDNNSRLLEEQKQLFHPVKSYNLTRCMIEYWYDKALNDADDCVDPETMKDIVDSFCSPETGSLHAAALFHHVEMCAWLIEQGCDVNQLSPLGTPLDCAVFGMDIPGIAEFEKMHADPGLYAIDELNTLPTLLKAGAVCSKKRSIQKFNMLQSIWHRHLWSAELQERISRFGMHLDLEFIDFIVNNHGKKILSHIIENPELITTEVALMLDEIMYGYEDRIVRTLPSSHRMTTDAYVNAVAYTIRYQELEKFKELSCDERFSANMMTPFGSLFSYAMRLNSISSVTNLLDLGFNLDTIDADGRTVFHEAASTGAFQILKILVEKCKQRTDLLHKKSFAGFTPILEAITQGKTKCAILLLESEPCRNIILQDRRHFQLAVAVGAYDMVKELLNIGFDPCAV</sequence>